<dbReference type="Pfam" id="PF01569">
    <property type="entry name" value="PAP2"/>
    <property type="match status" value="1"/>
</dbReference>
<evidence type="ECO:0000259" key="12">
    <source>
        <dbReference type="SMART" id="SM00014"/>
    </source>
</evidence>
<comment type="pathway">
    <text evidence="2 11">Protein modification; protein glycosylation.</text>
</comment>
<reference evidence="13 14" key="1">
    <citation type="submission" date="2022-05" db="EMBL/GenBank/DDBJ databases">
        <title>A multi-omics perspective on studying reproductive biology in Daphnia sinensis.</title>
        <authorList>
            <person name="Jia J."/>
        </authorList>
    </citation>
    <scope>NUCLEOTIDE SEQUENCE [LARGE SCALE GENOMIC DNA]</scope>
    <source>
        <strain evidence="13 14">WSL</strain>
    </source>
</reference>
<dbReference type="GO" id="GO:0005789">
    <property type="term" value="C:endoplasmic reticulum membrane"/>
    <property type="evidence" value="ECO:0007669"/>
    <property type="project" value="UniProtKB-SubCell"/>
</dbReference>
<dbReference type="GO" id="GO:0008610">
    <property type="term" value="P:lipid biosynthetic process"/>
    <property type="evidence" value="ECO:0007669"/>
    <property type="project" value="TreeGrafter"/>
</dbReference>
<comment type="catalytic activity">
    <reaction evidence="10 11">
        <text>a di-trans,poly-cis-dolichyl diphosphate + H2O = a di-trans,poly-cis-dolichyl phosphate + phosphate + H(+)</text>
        <dbReference type="Rhea" id="RHEA:14385"/>
        <dbReference type="Rhea" id="RHEA-COMP:19498"/>
        <dbReference type="Rhea" id="RHEA-COMP:19506"/>
        <dbReference type="ChEBI" id="CHEBI:15377"/>
        <dbReference type="ChEBI" id="CHEBI:15378"/>
        <dbReference type="ChEBI" id="CHEBI:43474"/>
        <dbReference type="ChEBI" id="CHEBI:57497"/>
        <dbReference type="ChEBI" id="CHEBI:57683"/>
        <dbReference type="EC" id="3.6.1.43"/>
    </reaction>
</comment>
<keyword evidence="4 11" id="KW-0812">Transmembrane</keyword>
<dbReference type="InterPro" id="IPR039667">
    <property type="entry name" value="Dolichyldiphosphatase_PAP2"/>
</dbReference>
<name>A0AAD5LH57_9CRUS</name>
<feature type="transmembrane region" description="Helical" evidence="11">
    <location>
        <begin position="134"/>
        <end position="154"/>
    </location>
</feature>
<dbReference type="Gene3D" id="1.20.144.10">
    <property type="entry name" value="Phosphatidic acid phosphatase type 2/haloperoxidase"/>
    <property type="match status" value="1"/>
</dbReference>
<evidence type="ECO:0000313" key="13">
    <source>
        <dbReference type="EMBL" id="KAI9557598.1"/>
    </source>
</evidence>
<feature type="domain" description="Phosphatidic acid phosphatase type 2/haloperoxidase" evidence="12">
    <location>
        <begin position="61"/>
        <end position="181"/>
    </location>
</feature>
<dbReference type="AlphaFoldDB" id="A0AAD5LH57"/>
<evidence type="ECO:0000256" key="5">
    <source>
        <dbReference type="ARBA" id="ARBA00022801"/>
    </source>
</evidence>
<evidence type="ECO:0000256" key="2">
    <source>
        <dbReference type="ARBA" id="ARBA00004922"/>
    </source>
</evidence>
<feature type="transmembrane region" description="Helical" evidence="11">
    <location>
        <begin position="106"/>
        <end position="122"/>
    </location>
</feature>
<dbReference type="EMBL" id="WJBH02000006">
    <property type="protein sequence ID" value="KAI9557598.1"/>
    <property type="molecule type" value="Genomic_DNA"/>
</dbReference>
<feature type="transmembrane region" description="Helical" evidence="11">
    <location>
        <begin position="166"/>
        <end position="188"/>
    </location>
</feature>
<comment type="subcellular location">
    <subcellularLocation>
        <location evidence="1 11">Endoplasmic reticulum membrane</location>
        <topology evidence="1 11">Multi-pass membrane protein</topology>
    </subcellularLocation>
</comment>
<dbReference type="PANTHER" id="PTHR11247">
    <property type="entry name" value="PALMITOYL-PROTEIN THIOESTERASE/DOLICHYLDIPHOSPHATASE 1"/>
    <property type="match status" value="1"/>
</dbReference>
<feature type="transmembrane region" description="Helical" evidence="11">
    <location>
        <begin position="34"/>
        <end position="55"/>
    </location>
</feature>
<organism evidence="13 14">
    <name type="scientific">Daphnia sinensis</name>
    <dbReference type="NCBI Taxonomy" id="1820382"/>
    <lineage>
        <taxon>Eukaryota</taxon>
        <taxon>Metazoa</taxon>
        <taxon>Ecdysozoa</taxon>
        <taxon>Arthropoda</taxon>
        <taxon>Crustacea</taxon>
        <taxon>Branchiopoda</taxon>
        <taxon>Diplostraca</taxon>
        <taxon>Cladocera</taxon>
        <taxon>Anomopoda</taxon>
        <taxon>Daphniidae</taxon>
        <taxon>Daphnia</taxon>
        <taxon>Daphnia similis group</taxon>
    </lineage>
</organism>
<dbReference type="InterPro" id="IPR036938">
    <property type="entry name" value="PAP2/HPO_sf"/>
</dbReference>
<gene>
    <name evidence="13" type="ORF">GHT06_017426</name>
</gene>
<comment type="similarity">
    <text evidence="3 11">Belongs to the dolichyldiphosphatase family.</text>
</comment>
<evidence type="ECO:0000256" key="11">
    <source>
        <dbReference type="RuleBase" id="RU367078"/>
    </source>
</evidence>
<evidence type="ECO:0000256" key="3">
    <source>
        <dbReference type="ARBA" id="ARBA00005518"/>
    </source>
</evidence>
<proteinExistence type="inferred from homology"/>
<accession>A0AAD5LH57</accession>
<dbReference type="GO" id="GO:0006487">
    <property type="term" value="P:protein N-linked glycosylation"/>
    <property type="evidence" value="ECO:0007669"/>
    <property type="project" value="UniProtKB-UniRule"/>
</dbReference>
<evidence type="ECO:0000313" key="14">
    <source>
        <dbReference type="Proteomes" id="UP000820818"/>
    </source>
</evidence>
<keyword evidence="5 11" id="KW-0378">Hydrolase</keyword>
<dbReference type="CDD" id="cd03382">
    <property type="entry name" value="PAP2_dolichyldiphosphatase"/>
    <property type="match status" value="1"/>
</dbReference>
<dbReference type="PANTHER" id="PTHR11247:SF1">
    <property type="entry name" value="DOLICHYLDIPHOSPHATASE 1"/>
    <property type="match status" value="1"/>
</dbReference>
<evidence type="ECO:0000256" key="8">
    <source>
        <dbReference type="ARBA" id="ARBA00023136"/>
    </source>
</evidence>
<evidence type="ECO:0000256" key="7">
    <source>
        <dbReference type="ARBA" id="ARBA00022989"/>
    </source>
</evidence>
<protein>
    <recommendedName>
        <fullName evidence="11">Dolichyldiphosphatase</fullName>
        <ecNumber evidence="11">3.6.1.43</ecNumber>
    </recommendedName>
</protein>
<evidence type="ECO:0000256" key="9">
    <source>
        <dbReference type="ARBA" id="ARBA00024907"/>
    </source>
</evidence>
<keyword evidence="14" id="KW-1185">Reference proteome</keyword>
<evidence type="ECO:0000256" key="6">
    <source>
        <dbReference type="ARBA" id="ARBA00022824"/>
    </source>
</evidence>
<sequence>MEDTETTPSQNSNIKWIPLSITAEYPEGDFIGKLLAFSSMLPHALIVSFITLILFRRDLHTISYLIGLVLNEGVNYVLKHTLRQGRPLVRPSLLHEYGMPSSHSQFMWFFTTYMFLFIWVRLRHISQTNTVWVWIWKTAISLACLVTSIIVAGSRIYLQYHTVSQVIVGALLGSVLGILWFLITHFALTPWFPTVASWRLCEWLLIRDQTLIPNVIWFEYTSHRHESKHRSRKLVSMKSQ</sequence>
<keyword evidence="6 11" id="KW-0256">Endoplasmic reticulum</keyword>
<dbReference type="SUPFAM" id="SSF48317">
    <property type="entry name" value="Acid phosphatase/Vanadium-dependent haloperoxidase"/>
    <property type="match status" value="1"/>
</dbReference>
<evidence type="ECO:0000256" key="10">
    <source>
        <dbReference type="ARBA" id="ARBA00047349"/>
    </source>
</evidence>
<keyword evidence="8 11" id="KW-0472">Membrane</keyword>
<evidence type="ECO:0000256" key="4">
    <source>
        <dbReference type="ARBA" id="ARBA00022692"/>
    </source>
</evidence>
<comment type="caution">
    <text evidence="13">The sequence shown here is derived from an EMBL/GenBank/DDBJ whole genome shotgun (WGS) entry which is preliminary data.</text>
</comment>
<dbReference type="EC" id="3.6.1.43" evidence="11"/>
<dbReference type="InterPro" id="IPR000326">
    <property type="entry name" value="PAP2/HPO"/>
</dbReference>
<evidence type="ECO:0000256" key="1">
    <source>
        <dbReference type="ARBA" id="ARBA00004477"/>
    </source>
</evidence>
<keyword evidence="7 11" id="KW-1133">Transmembrane helix</keyword>
<dbReference type="FunFam" id="1.20.144.10:FF:000003">
    <property type="entry name" value="Dolichyldiphosphatase 1"/>
    <property type="match status" value="1"/>
</dbReference>
<dbReference type="GO" id="GO:0047874">
    <property type="term" value="F:dolichyldiphosphatase activity"/>
    <property type="evidence" value="ECO:0007669"/>
    <property type="project" value="UniProtKB-UniRule"/>
</dbReference>
<dbReference type="SMART" id="SM00014">
    <property type="entry name" value="acidPPc"/>
    <property type="match status" value="1"/>
</dbReference>
<dbReference type="Proteomes" id="UP000820818">
    <property type="component" value="Linkage Group LG6"/>
</dbReference>
<comment type="function">
    <text evidence="9 11">Required for efficient N-glycosylation. Necessary for maintaining optimal levels of dolichol-linked oligosaccharides. Hydrolyzes dolichyl pyrophosphate at a very high rate and dolichyl monophosphate at a much lower rate. Does not act on phosphatidate.</text>
</comment>